<keyword evidence="1" id="KW-0472">Membrane</keyword>
<dbReference type="Proteomes" id="UP000315540">
    <property type="component" value="Unassembled WGS sequence"/>
</dbReference>
<dbReference type="EMBL" id="VFWZ01000008">
    <property type="protein sequence ID" value="TPN82746.1"/>
    <property type="molecule type" value="Genomic_DNA"/>
</dbReference>
<name>A0A504IWJ0_9FLAO</name>
<feature type="transmembrane region" description="Helical" evidence="1">
    <location>
        <begin position="70"/>
        <end position="90"/>
    </location>
</feature>
<evidence type="ECO:0000313" key="2">
    <source>
        <dbReference type="EMBL" id="TPN82746.1"/>
    </source>
</evidence>
<evidence type="ECO:0008006" key="4">
    <source>
        <dbReference type="Google" id="ProtNLM"/>
    </source>
</evidence>
<dbReference type="OrthoDB" id="1123332at2"/>
<evidence type="ECO:0000256" key="1">
    <source>
        <dbReference type="SAM" id="Phobius"/>
    </source>
</evidence>
<feature type="transmembrane region" description="Helical" evidence="1">
    <location>
        <begin position="45"/>
        <end position="64"/>
    </location>
</feature>
<gene>
    <name evidence="2" type="ORF">FHK87_20170</name>
</gene>
<evidence type="ECO:0000313" key="3">
    <source>
        <dbReference type="Proteomes" id="UP000315540"/>
    </source>
</evidence>
<dbReference type="RefSeq" id="WP_140595942.1">
    <property type="nucleotide sequence ID" value="NZ_VFWZ01000008.1"/>
</dbReference>
<reference evidence="2 3" key="1">
    <citation type="submission" date="2019-06" db="EMBL/GenBank/DDBJ databases">
        <authorList>
            <person name="Meng X."/>
        </authorList>
    </citation>
    <scope>NUCLEOTIDE SEQUENCE [LARGE SCALE GENOMIC DNA]</scope>
    <source>
        <strain evidence="2 3">M625</strain>
    </source>
</reference>
<keyword evidence="1" id="KW-0812">Transmembrane</keyword>
<proteinExistence type="predicted"/>
<protein>
    <recommendedName>
        <fullName evidence="4">Transmembrane protein</fullName>
    </recommendedName>
</protein>
<keyword evidence="1" id="KW-1133">Transmembrane helix</keyword>
<organism evidence="2 3">
    <name type="scientific">Aquimarina algicola</name>
    <dbReference type="NCBI Taxonomy" id="2589995"/>
    <lineage>
        <taxon>Bacteria</taxon>
        <taxon>Pseudomonadati</taxon>
        <taxon>Bacteroidota</taxon>
        <taxon>Flavobacteriia</taxon>
        <taxon>Flavobacteriales</taxon>
        <taxon>Flavobacteriaceae</taxon>
        <taxon>Aquimarina</taxon>
    </lineage>
</organism>
<sequence length="240" mass="27723">MSAFKPHIIMTEPNEMTTGLLKLKYVEKANQDIYIKTRKGILSSYIWAGLIFLGVGISLLYPYTDSPISYILFCLIPTLIGLFLIVFGLFGNKKYQKIILDRKNGIITYPDTFFRKPLTGKFKDLKVIFAVTGGEGYDTTEDLKFVNTFRPRFIAGNKTIAFGNPERAWSFYVWYMDKNRPLPPGDIFDPYRDQDFERRKAEGFPKPLYGTNIPTPEATPEQQRIREKYWSEFFPGIGNC</sequence>
<accession>A0A504IWJ0</accession>
<keyword evidence="3" id="KW-1185">Reference proteome</keyword>
<dbReference type="AlphaFoldDB" id="A0A504IWJ0"/>
<comment type="caution">
    <text evidence="2">The sequence shown here is derived from an EMBL/GenBank/DDBJ whole genome shotgun (WGS) entry which is preliminary data.</text>
</comment>